<proteinExistence type="predicted"/>
<dbReference type="InterPro" id="IPR041304">
    <property type="entry name" value="AbiTii"/>
</dbReference>
<name>A0A7K1Y4X3_9SPHI</name>
<organism evidence="2 3">
    <name type="scientific">Hufsiella arboris</name>
    <dbReference type="NCBI Taxonomy" id="2695275"/>
    <lineage>
        <taxon>Bacteria</taxon>
        <taxon>Pseudomonadati</taxon>
        <taxon>Bacteroidota</taxon>
        <taxon>Sphingobacteriia</taxon>
        <taxon>Sphingobacteriales</taxon>
        <taxon>Sphingobacteriaceae</taxon>
        <taxon>Hufsiella</taxon>
    </lineage>
</organism>
<feature type="domain" description="AbiTii" evidence="1">
    <location>
        <begin position="2"/>
        <end position="189"/>
    </location>
</feature>
<reference evidence="2 3" key="1">
    <citation type="submission" date="2019-11" db="EMBL/GenBank/DDBJ databases">
        <title>Pedobacter sp. HMF7647 Genome sequencing and assembly.</title>
        <authorList>
            <person name="Kang H."/>
            <person name="Kim H."/>
            <person name="Joh K."/>
        </authorList>
    </citation>
    <scope>NUCLEOTIDE SEQUENCE [LARGE SCALE GENOMIC DNA]</scope>
    <source>
        <strain evidence="2 3">HMF7647</strain>
    </source>
</reference>
<evidence type="ECO:0000259" key="1">
    <source>
        <dbReference type="Pfam" id="PF18864"/>
    </source>
</evidence>
<accession>A0A7K1Y4X3</accession>
<keyword evidence="3" id="KW-1185">Reference proteome</keyword>
<sequence length="303" mass="33671">MIKEIIKLLSDDEKSLTTPLLKTQVFASRIGNVPLYEWVNKELNGFNYSDEIPEYRIAKASPIGTISDGYNYQQNTMLPVSIFGDKIAKELIKFKIDDGVKSLEDTSTGKYGDTIIKPMGADFCAMLTREAQKNGAEIQIIEGRIQVHIGEFVNSISKIRAKFLDLILKLEQQFPEIDEYSIDKNELNKSVTHIMTQINIHSSGEGNIITSGNHNTITANVNVTKGDISGLKDELIKNKVNIDDTNEIADIVAVESLENNQFGPNVKKWLSKMVNKSIEGSWEVGVAAAGGLLVELLKKYYGI</sequence>
<gene>
    <name evidence="2" type="ORF">GS399_00630</name>
</gene>
<dbReference type="Proteomes" id="UP000466586">
    <property type="component" value="Unassembled WGS sequence"/>
</dbReference>
<dbReference type="Pfam" id="PF18864">
    <property type="entry name" value="AbiTii"/>
    <property type="match status" value="1"/>
</dbReference>
<comment type="caution">
    <text evidence="2">The sequence shown here is derived from an EMBL/GenBank/DDBJ whole genome shotgun (WGS) entry which is preliminary data.</text>
</comment>
<dbReference type="AlphaFoldDB" id="A0A7K1Y4X3"/>
<evidence type="ECO:0000313" key="3">
    <source>
        <dbReference type="Proteomes" id="UP000466586"/>
    </source>
</evidence>
<evidence type="ECO:0000313" key="2">
    <source>
        <dbReference type="EMBL" id="MXV49460.1"/>
    </source>
</evidence>
<protein>
    <recommendedName>
        <fullName evidence="1">AbiTii domain-containing protein</fullName>
    </recommendedName>
</protein>
<dbReference type="RefSeq" id="WP_160842572.1">
    <property type="nucleotide sequence ID" value="NZ_WVHT01000001.1"/>
</dbReference>
<dbReference type="EMBL" id="WVHT01000001">
    <property type="protein sequence ID" value="MXV49460.1"/>
    <property type="molecule type" value="Genomic_DNA"/>
</dbReference>